<name>A0A8R7UJ32_TRIUA</name>
<feature type="transmembrane region" description="Helical" evidence="2">
    <location>
        <begin position="58"/>
        <end position="75"/>
    </location>
</feature>
<evidence type="ECO:0000256" key="1">
    <source>
        <dbReference type="SAM" id="MobiDB-lite"/>
    </source>
</evidence>
<reference evidence="3" key="3">
    <citation type="submission" date="2022-06" db="UniProtKB">
        <authorList>
            <consortium name="EnsemblPlants"/>
        </authorList>
    </citation>
    <scope>IDENTIFICATION</scope>
</reference>
<keyword evidence="2" id="KW-1133">Transmembrane helix</keyword>
<dbReference type="AlphaFoldDB" id="A0A8R7UJ32"/>
<keyword evidence="2" id="KW-0472">Membrane</keyword>
<evidence type="ECO:0000256" key="2">
    <source>
        <dbReference type="SAM" id="Phobius"/>
    </source>
</evidence>
<organism evidence="3 4">
    <name type="scientific">Triticum urartu</name>
    <name type="common">Red wild einkorn</name>
    <name type="synonym">Crithodium urartu</name>
    <dbReference type="NCBI Taxonomy" id="4572"/>
    <lineage>
        <taxon>Eukaryota</taxon>
        <taxon>Viridiplantae</taxon>
        <taxon>Streptophyta</taxon>
        <taxon>Embryophyta</taxon>
        <taxon>Tracheophyta</taxon>
        <taxon>Spermatophyta</taxon>
        <taxon>Magnoliopsida</taxon>
        <taxon>Liliopsida</taxon>
        <taxon>Poales</taxon>
        <taxon>Poaceae</taxon>
        <taxon>BOP clade</taxon>
        <taxon>Pooideae</taxon>
        <taxon>Triticodae</taxon>
        <taxon>Triticeae</taxon>
        <taxon>Triticinae</taxon>
        <taxon>Triticum</taxon>
    </lineage>
</organism>
<feature type="compositionally biased region" description="Basic and acidic residues" evidence="1">
    <location>
        <begin position="102"/>
        <end position="130"/>
    </location>
</feature>
<reference evidence="4" key="1">
    <citation type="journal article" date="2013" name="Nature">
        <title>Draft genome of the wheat A-genome progenitor Triticum urartu.</title>
        <authorList>
            <person name="Ling H.Q."/>
            <person name="Zhao S."/>
            <person name="Liu D."/>
            <person name="Wang J."/>
            <person name="Sun H."/>
            <person name="Zhang C."/>
            <person name="Fan H."/>
            <person name="Li D."/>
            <person name="Dong L."/>
            <person name="Tao Y."/>
            <person name="Gao C."/>
            <person name="Wu H."/>
            <person name="Li Y."/>
            <person name="Cui Y."/>
            <person name="Guo X."/>
            <person name="Zheng S."/>
            <person name="Wang B."/>
            <person name="Yu K."/>
            <person name="Liang Q."/>
            <person name="Yang W."/>
            <person name="Lou X."/>
            <person name="Chen J."/>
            <person name="Feng M."/>
            <person name="Jian J."/>
            <person name="Zhang X."/>
            <person name="Luo G."/>
            <person name="Jiang Y."/>
            <person name="Liu J."/>
            <person name="Wang Z."/>
            <person name="Sha Y."/>
            <person name="Zhang B."/>
            <person name="Wu H."/>
            <person name="Tang D."/>
            <person name="Shen Q."/>
            <person name="Xue P."/>
            <person name="Zou S."/>
            <person name="Wang X."/>
            <person name="Liu X."/>
            <person name="Wang F."/>
            <person name="Yang Y."/>
            <person name="An X."/>
            <person name="Dong Z."/>
            <person name="Zhang K."/>
            <person name="Zhang X."/>
            <person name="Luo M.C."/>
            <person name="Dvorak J."/>
            <person name="Tong Y."/>
            <person name="Wang J."/>
            <person name="Yang H."/>
            <person name="Li Z."/>
            <person name="Wang D."/>
            <person name="Zhang A."/>
            <person name="Wang J."/>
        </authorList>
    </citation>
    <scope>NUCLEOTIDE SEQUENCE</scope>
    <source>
        <strain evidence="4">cv. G1812</strain>
    </source>
</reference>
<reference evidence="3" key="2">
    <citation type="submission" date="2018-03" db="EMBL/GenBank/DDBJ databases">
        <title>The Triticum urartu genome reveals the dynamic nature of wheat genome evolution.</title>
        <authorList>
            <person name="Ling H."/>
            <person name="Ma B."/>
            <person name="Shi X."/>
            <person name="Liu H."/>
            <person name="Dong L."/>
            <person name="Sun H."/>
            <person name="Cao Y."/>
            <person name="Gao Q."/>
            <person name="Zheng S."/>
            <person name="Li Y."/>
            <person name="Yu Y."/>
            <person name="Du H."/>
            <person name="Qi M."/>
            <person name="Li Y."/>
            <person name="Yu H."/>
            <person name="Cui Y."/>
            <person name="Wang N."/>
            <person name="Chen C."/>
            <person name="Wu H."/>
            <person name="Zhao Y."/>
            <person name="Zhang J."/>
            <person name="Li Y."/>
            <person name="Zhou W."/>
            <person name="Zhang B."/>
            <person name="Hu W."/>
            <person name="Eijk M."/>
            <person name="Tang J."/>
            <person name="Witsenboer H."/>
            <person name="Zhao S."/>
            <person name="Li Z."/>
            <person name="Zhang A."/>
            <person name="Wang D."/>
            <person name="Liang C."/>
        </authorList>
    </citation>
    <scope>NUCLEOTIDE SEQUENCE [LARGE SCALE GENOMIC DNA]</scope>
    <source>
        <strain evidence="3">cv. G1812</strain>
    </source>
</reference>
<dbReference type="EnsemblPlants" id="TuG1812G0500002821.01.T01">
    <property type="protein sequence ID" value="TuG1812G0500002821.01.T01.cds448040"/>
    <property type="gene ID" value="TuG1812G0500002821.01"/>
</dbReference>
<feature type="transmembrane region" description="Helical" evidence="2">
    <location>
        <begin position="33"/>
        <end position="51"/>
    </location>
</feature>
<protein>
    <submittedName>
        <fullName evidence="3">Uncharacterized protein</fullName>
    </submittedName>
</protein>
<feature type="region of interest" description="Disordered" evidence="1">
    <location>
        <begin position="98"/>
        <end position="130"/>
    </location>
</feature>
<dbReference type="Gramene" id="TuG1812G0500002821.01.T01">
    <property type="protein sequence ID" value="TuG1812G0500002821.01.T01.cds448040"/>
    <property type="gene ID" value="TuG1812G0500002821.01"/>
</dbReference>
<dbReference type="Proteomes" id="UP000015106">
    <property type="component" value="Chromosome 5"/>
</dbReference>
<accession>A0A8R7UJ32</accession>
<evidence type="ECO:0000313" key="4">
    <source>
        <dbReference type="Proteomes" id="UP000015106"/>
    </source>
</evidence>
<sequence length="137" mass="15462">MFIAAIVICLTIFLFFAFKHLHLRCPCGSIRRQGIIISIIIRVVLFLPFPPLSDVTTAIFNIAPFTAILFCFIAARGGGQVYRPPGFIAVALFAAIPGDMGGFHDRPRERETKREKRKAKEERQNEVDGEFCEHQLL</sequence>
<evidence type="ECO:0000313" key="3">
    <source>
        <dbReference type="EnsemblPlants" id="TuG1812G0500002821.01.T01.cds448040"/>
    </source>
</evidence>
<keyword evidence="4" id="KW-1185">Reference proteome</keyword>
<proteinExistence type="predicted"/>
<keyword evidence="2" id="KW-0812">Transmembrane</keyword>